<dbReference type="GO" id="GO:0016887">
    <property type="term" value="F:ATP hydrolysis activity"/>
    <property type="evidence" value="ECO:0007669"/>
    <property type="project" value="InterPro"/>
</dbReference>
<comment type="subcellular location">
    <subcellularLocation>
        <location evidence="1">Cell membrane</location>
        <topology evidence="1">Peripheral membrane protein</topology>
    </subcellularLocation>
</comment>
<comment type="similarity">
    <text evidence="2">Belongs to the ABC transporter superfamily.</text>
</comment>
<evidence type="ECO:0000256" key="1">
    <source>
        <dbReference type="ARBA" id="ARBA00004202"/>
    </source>
</evidence>
<organism evidence="7">
    <name type="scientific">Thermogladius calderae</name>
    <dbReference type="NCBI Taxonomy" id="1200300"/>
    <lineage>
        <taxon>Archaea</taxon>
        <taxon>Thermoproteota</taxon>
        <taxon>Thermoprotei</taxon>
        <taxon>Desulfurococcales</taxon>
        <taxon>Desulfurococcaceae</taxon>
        <taxon>Thermogladius</taxon>
    </lineage>
</organism>
<reference evidence="7" key="1">
    <citation type="journal article" date="2020" name="mSystems">
        <title>Genome- and Community-Level Interaction Insights into Carbon Utilization and Element Cycling Functions of Hydrothermarchaeota in Hydrothermal Sediment.</title>
        <authorList>
            <person name="Zhou Z."/>
            <person name="Liu Y."/>
            <person name="Xu W."/>
            <person name="Pan J."/>
            <person name="Luo Z.H."/>
            <person name="Li M."/>
        </authorList>
    </citation>
    <scope>NUCLEOTIDE SEQUENCE [LARGE SCALE GENOMIC DNA]</scope>
    <source>
        <strain evidence="7">SpSt-110</strain>
    </source>
</reference>
<dbReference type="Gene3D" id="3.40.50.300">
    <property type="entry name" value="P-loop containing nucleotide triphosphate hydrolases"/>
    <property type="match status" value="1"/>
</dbReference>
<evidence type="ECO:0000256" key="5">
    <source>
        <dbReference type="ARBA" id="ARBA00022840"/>
    </source>
</evidence>
<feature type="domain" description="ABC transporter" evidence="6">
    <location>
        <begin position="74"/>
        <end position="272"/>
    </location>
</feature>
<keyword evidence="3" id="KW-0813">Transport</keyword>
<gene>
    <name evidence="7" type="ORF">ENM60_00805</name>
</gene>
<name>A0A7J3XX93_9CREN</name>
<dbReference type="InterPro" id="IPR027417">
    <property type="entry name" value="P-loop_NTPase"/>
</dbReference>
<dbReference type="Pfam" id="PF00005">
    <property type="entry name" value="ABC_tran"/>
    <property type="match status" value="1"/>
</dbReference>
<dbReference type="InterPro" id="IPR050095">
    <property type="entry name" value="ECF_ABC_transporter_ATP-bd"/>
</dbReference>
<dbReference type="PANTHER" id="PTHR43553:SF24">
    <property type="entry name" value="ENERGY-COUPLING FACTOR TRANSPORTER ATP-BINDING PROTEIN ECFA1"/>
    <property type="match status" value="1"/>
</dbReference>
<dbReference type="InterPro" id="IPR003439">
    <property type="entry name" value="ABC_transporter-like_ATP-bd"/>
</dbReference>
<dbReference type="SMART" id="SM00382">
    <property type="entry name" value="AAA"/>
    <property type="match status" value="1"/>
</dbReference>
<dbReference type="GO" id="GO:0005524">
    <property type="term" value="F:ATP binding"/>
    <property type="evidence" value="ECO:0007669"/>
    <property type="project" value="UniProtKB-KW"/>
</dbReference>
<evidence type="ECO:0000256" key="3">
    <source>
        <dbReference type="ARBA" id="ARBA00022448"/>
    </source>
</evidence>
<protein>
    <submittedName>
        <fullName evidence="7">ATP-binding cassette domain-containing protein</fullName>
    </submittedName>
</protein>
<evidence type="ECO:0000259" key="6">
    <source>
        <dbReference type="PROSITE" id="PS50893"/>
    </source>
</evidence>
<dbReference type="InterPro" id="IPR003593">
    <property type="entry name" value="AAA+_ATPase"/>
</dbReference>
<dbReference type="GO" id="GO:0043190">
    <property type="term" value="C:ATP-binding cassette (ABC) transporter complex"/>
    <property type="evidence" value="ECO:0007669"/>
    <property type="project" value="TreeGrafter"/>
</dbReference>
<comment type="caution">
    <text evidence="7">The sequence shown here is derived from an EMBL/GenBank/DDBJ whole genome shotgun (WGS) entry which is preliminary data.</text>
</comment>
<sequence length="273" mass="30265">MWLDDKGMEEVRRAIEILRLHEVSVVVLEHRYKSLVEVADRVLRLEGGVLTPVETPLEAGRVSTTLKQASTTQERGDPVLEVRNVEVRAGQLVLKDISLRVGRGEKVVIYGGNGSGKTTLLRVITGVIKPAKGVVKRRGGILYIPQIPYLYFTETSLGDELKLAGLPDVGKTSMDRTRFDLDRSPFTLSWGEALEFIVEMALEARSELVLMDEPFSGISYTSRKTIGERLLASPKAVVVTASSRENLEFLTGFKLLELKEGRLFEKGLLGGLR</sequence>
<proteinExistence type="inferred from homology"/>
<dbReference type="PANTHER" id="PTHR43553">
    <property type="entry name" value="HEAVY METAL TRANSPORTER"/>
    <property type="match status" value="1"/>
</dbReference>
<evidence type="ECO:0000313" key="7">
    <source>
        <dbReference type="EMBL" id="HHP67328.1"/>
    </source>
</evidence>
<dbReference type="EMBL" id="DRYK01000015">
    <property type="protein sequence ID" value="HHP67328.1"/>
    <property type="molecule type" value="Genomic_DNA"/>
</dbReference>
<dbReference type="AlphaFoldDB" id="A0A7J3XX93"/>
<keyword evidence="4" id="KW-0547">Nucleotide-binding</keyword>
<evidence type="ECO:0000256" key="4">
    <source>
        <dbReference type="ARBA" id="ARBA00022741"/>
    </source>
</evidence>
<dbReference type="GO" id="GO:0042626">
    <property type="term" value="F:ATPase-coupled transmembrane transporter activity"/>
    <property type="evidence" value="ECO:0007669"/>
    <property type="project" value="TreeGrafter"/>
</dbReference>
<dbReference type="SUPFAM" id="SSF52540">
    <property type="entry name" value="P-loop containing nucleoside triphosphate hydrolases"/>
    <property type="match status" value="1"/>
</dbReference>
<keyword evidence="5 7" id="KW-0067">ATP-binding</keyword>
<accession>A0A7J3XX93</accession>
<evidence type="ECO:0000256" key="2">
    <source>
        <dbReference type="ARBA" id="ARBA00005417"/>
    </source>
</evidence>
<dbReference type="PROSITE" id="PS50893">
    <property type="entry name" value="ABC_TRANSPORTER_2"/>
    <property type="match status" value="1"/>
</dbReference>